<dbReference type="EMBL" id="JAHLUX010000007">
    <property type="protein sequence ID" value="KAG7817865.1"/>
    <property type="molecule type" value="Genomic_DNA"/>
</dbReference>
<sequence length="92" mass="9397">MVAAGHTSAAAGTAGNTVVAAGIRICQTANRASPHGVGGCAYDFWMTAADGSDGPQQGQQDGAAQLCKRRRKPALFRSAATHSLQLSRQLAT</sequence>
<proteinExistence type="predicted"/>
<dbReference type="AlphaFoldDB" id="A0AAN6DFC3"/>
<organism evidence="1 2">
    <name type="scientific">Pichia angusta</name>
    <name type="common">Yeast</name>
    <name type="synonym">Hansenula polymorpha</name>
    <dbReference type="NCBI Taxonomy" id="870730"/>
    <lineage>
        <taxon>Eukaryota</taxon>
        <taxon>Fungi</taxon>
        <taxon>Dikarya</taxon>
        <taxon>Ascomycota</taxon>
        <taxon>Saccharomycotina</taxon>
        <taxon>Pichiomycetes</taxon>
        <taxon>Pichiales</taxon>
        <taxon>Pichiaceae</taxon>
        <taxon>Ogataea</taxon>
    </lineage>
</organism>
<gene>
    <name evidence="1" type="ORF">KL928_003764</name>
</gene>
<dbReference type="Proteomes" id="UP001196530">
    <property type="component" value="Unassembled WGS sequence"/>
</dbReference>
<dbReference type="GeneID" id="66127815"/>
<comment type="caution">
    <text evidence="1">The sequence shown here is derived from an EMBL/GenBank/DDBJ whole genome shotgun (WGS) entry which is preliminary data.</text>
</comment>
<dbReference type="RefSeq" id="XP_043059206.1">
    <property type="nucleotide sequence ID" value="XM_043204387.1"/>
</dbReference>
<accession>A0AAN6DFC3</accession>
<evidence type="ECO:0000313" key="1">
    <source>
        <dbReference type="EMBL" id="KAG7817865.1"/>
    </source>
</evidence>
<evidence type="ECO:0000313" key="2">
    <source>
        <dbReference type="Proteomes" id="UP001196530"/>
    </source>
</evidence>
<name>A0AAN6DFC3_PICAN</name>
<reference evidence="1" key="1">
    <citation type="journal article" date="2021" name="G3 (Bethesda)">
        <title>Genomic diversity, chromosomal rearrangements, and interspecies hybridization in the ogataea polymorpha species complex.</title>
        <authorList>
            <person name="Hanson S.J."/>
            <person name="Cinneide E.O."/>
            <person name="Salzberg L.I."/>
            <person name="Wolfe K.H."/>
            <person name="McGowan J."/>
            <person name="Fitzpatrick D.A."/>
            <person name="Matlin K."/>
        </authorList>
    </citation>
    <scope>NUCLEOTIDE SEQUENCE</scope>
    <source>
        <strain evidence="1">61-244</strain>
    </source>
</reference>
<protein>
    <submittedName>
        <fullName evidence="1">Uncharacterized protein</fullName>
    </submittedName>
</protein>